<dbReference type="RefSeq" id="WP_322938050.1">
    <property type="nucleotide sequence ID" value="NZ_CP141059.1"/>
</dbReference>
<gene>
    <name evidence="3" type="ORF">SHK19_05415</name>
</gene>
<feature type="compositionally biased region" description="Polar residues" evidence="1">
    <location>
        <begin position="42"/>
        <end position="54"/>
    </location>
</feature>
<name>A0ABZ0ZV28_9ACTN</name>
<feature type="chain" id="PRO_5045741695" description="GerMN domain-containing protein" evidence="2">
    <location>
        <begin position="23"/>
        <end position="206"/>
    </location>
</feature>
<dbReference type="Proteomes" id="UP001327225">
    <property type="component" value="Chromosome"/>
</dbReference>
<evidence type="ECO:0000313" key="4">
    <source>
        <dbReference type="Proteomes" id="UP001327225"/>
    </source>
</evidence>
<organism evidence="3 4">
    <name type="scientific">Nocardioides bizhenqiangii</name>
    <dbReference type="NCBI Taxonomy" id="3095076"/>
    <lineage>
        <taxon>Bacteria</taxon>
        <taxon>Bacillati</taxon>
        <taxon>Actinomycetota</taxon>
        <taxon>Actinomycetes</taxon>
        <taxon>Propionibacteriales</taxon>
        <taxon>Nocardioidaceae</taxon>
        <taxon>Nocardioides</taxon>
    </lineage>
</organism>
<evidence type="ECO:0008006" key="5">
    <source>
        <dbReference type="Google" id="ProtNLM"/>
    </source>
</evidence>
<sequence length="206" mass="21321">MTPSRAAASAATLAVLAAGLLACGGDDGDPSSATSPDLEPSSEATGSTEPTTSAPKGPKPIPTSYPDVGLEYDGLPDLKGSYRVALEVFVAFDRGRLQLAREAKMNPLVSENAAEQVVATFQSTATYLQDHDAYYRGTSVATFDDVETNGGLLGLDLCLDGTELRFVEGGSASAPDGPARVPFRVIVTQIDGSWTVTEAATQEGTC</sequence>
<evidence type="ECO:0000256" key="1">
    <source>
        <dbReference type="SAM" id="MobiDB-lite"/>
    </source>
</evidence>
<dbReference type="PROSITE" id="PS51257">
    <property type="entry name" value="PROKAR_LIPOPROTEIN"/>
    <property type="match status" value="1"/>
</dbReference>
<keyword evidence="4" id="KW-1185">Reference proteome</keyword>
<feature type="region of interest" description="Disordered" evidence="1">
    <location>
        <begin position="25"/>
        <end position="68"/>
    </location>
</feature>
<keyword evidence="2" id="KW-0732">Signal</keyword>
<evidence type="ECO:0000256" key="2">
    <source>
        <dbReference type="SAM" id="SignalP"/>
    </source>
</evidence>
<accession>A0ABZ0ZV28</accession>
<protein>
    <recommendedName>
        <fullName evidence="5">GerMN domain-containing protein</fullName>
    </recommendedName>
</protein>
<feature type="signal peptide" evidence="2">
    <location>
        <begin position="1"/>
        <end position="22"/>
    </location>
</feature>
<evidence type="ECO:0000313" key="3">
    <source>
        <dbReference type="EMBL" id="WQQ27674.1"/>
    </source>
</evidence>
<reference evidence="4" key="1">
    <citation type="submission" date="2023-12" db="EMBL/GenBank/DDBJ databases">
        <title>Novel species in genus Nocardioides.</title>
        <authorList>
            <person name="Zhou H."/>
        </authorList>
    </citation>
    <scope>NUCLEOTIDE SEQUENCE [LARGE SCALE GENOMIC DNA]</scope>
    <source>
        <strain evidence="4">HM61</strain>
    </source>
</reference>
<dbReference type="EMBL" id="CP141059">
    <property type="protein sequence ID" value="WQQ27674.1"/>
    <property type="molecule type" value="Genomic_DNA"/>
</dbReference>
<proteinExistence type="predicted"/>